<keyword evidence="5 7" id="KW-1133">Transmembrane helix</keyword>
<comment type="similarity">
    <text evidence="7">Belongs to the binding-protein-dependent transport system permease family.</text>
</comment>
<gene>
    <name evidence="10" type="ORF">FB550_103340</name>
</gene>
<reference evidence="10 11" key="1">
    <citation type="submission" date="2019-06" db="EMBL/GenBank/DDBJ databases">
        <title>Sorghum-associated microbial communities from plants grown in Nebraska, USA.</title>
        <authorList>
            <person name="Schachtman D."/>
        </authorList>
    </citation>
    <scope>NUCLEOTIDE SEQUENCE [LARGE SCALE GENOMIC DNA]</scope>
    <source>
        <strain evidence="10 11">2482</strain>
    </source>
</reference>
<dbReference type="GO" id="GO:0055085">
    <property type="term" value="P:transmembrane transport"/>
    <property type="evidence" value="ECO:0007669"/>
    <property type="project" value="InterPro"/>
</dbReference>
<evidence type="ECO:0000256" key="6">
    <source>
        <dbReference type="ARBA" id="ARBA00023136"/>
    </source>
</evidence>
<organism evidence="10 11">
    <name type="scientific">Neobacillus bataviensis</name>
    <dbReference type="NCBI Taxonomy" id="220685"/>
    <lineage>
        <taxon>Bacteria</taxon>
        <taxon>Bacillati</taxon>
        <taxon>Bacillota</taxon>
        <taxon>Bacilli</taxon>
        <taxon>Bacillales</taxon>
        <taxon>Bacillaceae</taxon>
        <taxon>Neobacillus</taxon>
    </lineage>
</organism>
<dbReference type="PROSITE" id="PS50928">
    <property type="entry name" value="ABC_TM1"/>
    <property type="match status" value="1"/>
</dbReference>
<dbReference type="InterPro" id="IPR035906">
    <property type="entry name" value="MetI-like_sf"/>
</dbReference>
<dbReference type="InterPro" id="IPR000515">
    <property type="entry name" value="MetI-like"/>
</dbReference>
<keyword evidence="3" id="KW-1003">Cell membrane</keyword>
<dbReference type="EMBL" id="VIVN01000003">
    <property type="protein sequence ID" value="TWE05164.1"/>
    <property type="molecule type" value="Genomic_DNA"/>
</dbReference>
<evidence type="ECO:0000313" key="11">
    <source>
        <dbReference type="Proteomes" id="UP000319671"/>
    </source>
</evidence>
<dbReference type="AlphaFoldDB" id="A0A561DP74"/>
<dbReference type="RefSeq" id="WP_144563774.1">
    <property type="nucleotide sequence ID" value="NZ_VIVN01000003.1"/>
</dbReference>
<protein>
    <submittedName>
        <fullName evidence="10">Multiple sugar transport system permease protein</fullName>
    </submittedName>
</protein>
<dbReference type="CDD" id="cd06261">
    <property type="entry name" value="TM_PBP2"/>
    <property type="match status" value="1"/>
</dbReference>
<name>A0A561DP74_9BACI</name>
<dbReference type="PANTHER" id="PTHR43744">
    <property type="entry name" value="ABC TRANSPORTER PERMEASE PROTEIN MG189-RELATED-RELATED"/>
    <property type="match status" value="1"/>
</dbReference>
<proteinExistence type="inferred from homology"/>
<dbReference type="PANTHER" id="PTHR43744:SF12">
    <property type="entry name" value="ABC TRANSPORTER PERMEASE PROTEIN MG189-RELATED"/>
    <property type="match status" value="1"/>
</dbReference>
<sequence length="304" mass="33610">MSLKSNSFTTTNLQRENHSKSKKERISTSLSMILMIVMAAYFLFPLYWLLVAMTKSTNQLFTTSMLAFPEHLSLMANLKWLNSYQDGMFWRWVLNSVIYAVGAGLLGTLVSSMAGYSLAKYVFKGKNFLTVAVLGSLMIPGAALAIPVFLMIKSLGLINTYAGVLLPMIVNPFGVYFMMVFIKESMPNELIDSGRVDGASDYGIFFRIALPIIRPGLVTLFLITFIGSWNNFFLPLVLLNKTSLYPLTVGLQIWTANLNAAGTGQPLYPLILIGSFLSILPMLIMFPILRKHIVSGIAMGGVKS</sequence>
<feature type="transmembrane region" description="Helical" evidence="7">
    <location>
        <begin position="128"/>
        <end position="152"/>
    </location>
</feature>
<keyword evidence="11" id="KW-1185">Reference proteome</keyword>
<keyword evidence="10" id="KW-0762">Sugar transport</keyword>
<dbReference type="Gene3D" id="1.10.3720.10">
    <property type="entry name" value="MetI-like"/>
    <property type="match status" value="1"/>
</dbReference>
<comment type="caution">
    <text evidence="10">The sequence shown here is derived from an EMBL/GenBank/DDBJ whole genome shotgun (WGS) entry which is preliminary data.</text>
</comment>
<feature type="transmembrane region" description="Helical" evidence="7">
    <location>
        <begin position="89"/>
        <end position="116"/>
    </location>
</feature>
<evidence type="ECO:0000256" key="3">
    <source>
        <dbReference type="ARBA" id="ARBA00022475"/>
    </source>
</evidence>
<comment type="subcellular location">
    <subcellularLocation>
        <location evidence="1 7">Cell membrane</location>
        <topology evidence="1 7">Multi-pass membrane protein</topology>
    </subcellularLocation>
</comment>
<evidence type="ECO:0000256" key="2">
    <source>
        <dbReference type="ARBA" id="ARBA00022448"/>
    </source>
</evidence>
<keyword evidence="4 7" id="KW-0812">Transmembrane</keyword>
<keyword evidence="6 7" id="KW-0472">Membrane</keyword>
<feature type="transmembrane region" description="Helical" evidence="7">
    <location>
        <begin position="30"/>
        <end position="50"/>
    </location>
</feature>
<evidence type="ECO:0000259" key="9">
    <source>
        <dbReference type="PROSITE" id="PS50928"/>
    </source>
</evidence>
<accession>A0A561DP74</accession>
<feature type="transmembrane region" description="Helical" evidence="7">
    <location>
        <begin position="158"/>
        <end position="182"/>
    </location>
</feature>
<evidence type="ECO:0000256" key="8">
    <source>
        <dbReference type="SAM" id="MobiDB-lite"/>
    </source>
</evidence>
<feature type="domain" description="ABC transmembrane type-1" evidence="9">
    <location>
        <begin position="93"/>
        <end position="289"/>
    </location>
</feature>
<feature type="compositionally biased region" description="Polar residues" evidence="8">
    <location>
        <begin position="1"/>
        <end position="14"/>
    </location>
</feature>
<evidence type="ECO:0000256" key="1">
    <source>
        <dbReference type="ARBA" id="ARBA00004651"/>
    </source>
</evidence>
<dbReference type="GO" id="GO:0005886">
    <property type="term" value="C:plasma membrane"/>
    <property type="evidence" value="ECO:0007669"/>
    <property type="project" value="UniProtKB-SubCell"/>
</dbReference>
<dbReference type="SUPFAM" id="SSF161098">
    <property type="entry name" value="MetI-like"/>
    <property type="match status" value="1"/>
</dbReference>
<feature type="transmembrane region" description="Helical" evidence="7">
    <location>
        <begin position="267"/>
        <end position="289"/>
    </location>
</feature>
<keyword evidence="2 7" id="KW-0813">Transport</keyword>
<evidence type="ECO:0000256" key="7">
    <source>
        <dbReference type="RuleBase" id="RU363032"/>
    </source>
</evidence>
<dbReference type="Pfam" id="PF00528">
    <property type="entry name" value="BPD_transp_1"/>
    <property type="match status" value="1"/>
</dbReference>
<evidence type="ECO:0000256" key="4">
    <source>
        <dbReference type="ARBA" id="ARBA00022692"/>
    </source>
</evidence>
<dbReference type="Proteomes" id="UP000319671">
    <property type="component" value="Unassembled WGS sequence"/>
</dbReference>
<feature type="region of interest" description="Disordered" evidence="8">
    <location>
        <begin position="1"/>
        <end position="20"/>
    </location>
</feature>
<evidence type="ECO:0000313" key="10">
    <source>
        <dbReference type="EMBL" id="TWE05164.1"/>
    </source>
</evidence>
<evidence type="ECO:0000256" key="5">
    <source>
        <dbReference type="ARBA" id="ARBA00022989"/>
    </source>
</evidence>